<evidence type="ECO:0000256" key="2">
    <source>
        <dbReference type="SAM" id="MobiDB-lite"/>
    </source>
</evidence>
<comment type="caution">
    <text evidence="4">The sequence shown here is derived from an EMBL/GenBank/DDBJ whole genome shotgun (WGS) entry which is preliminary data.</text>
</comment>
<evidence type="ECO:0000256" key="1">
    <source>
        <dbReference type="PROSITE-ProRule" id="PRU00325"/>
    </source>
</evidence>
<dbReference type="PANTHER" id="PTHR35385:SF2">
    <property type="entry name" value="PROTEIN B, PUTATIVE-RELATED"/>
    <property type="match status" value="1"/>
</dbReference>
<accession>A0A4Y2ETG4</accession>
<keyword evidence="1" id="KW-0862">Zinc</keyword>
<organism evidence="4 5">
    <name type="scientific">Araneus ventricosus</name>
    <name type="common">Orbweaver spider</name>
    <name type="synonym">Epeira ventricosa</name>
    <dbReference type="NCBI Taxonomy" id="182803"/>
    <lineage>
        <taxon>Eukaryota</taxon>
        <taxon>Metazoa</taxon>
        <taxon>Ecdysozoa</taxon>
        <taxon>Arthropoda</taxon>
        <taxon>Chelicerata</taxon>
        <taxon>Arachnida</taxon>
        <taxon>Araneae</taxon>
        <taxon>Araneomorphae</taxon>
        <taxon>Entelegynae</taxon>
        <taxon>Araneoidea</taxon>
        <taxon>Araneidae</taxon>
        <taxon>Araneus</taxon>
    </lineage>
</organism>
<dbReference type="Proteomes" id="UP000499080">
    <property type="component" value="Unassembled WGS sequence"/>
</dbReference>
<evidence type="ECO:0000313" key="4">
    <source>
        <dbReference type="EMBL" id="GBM31316.1"/>
    </source>
</evidence>
<protein>
    <recommendedName>
        <fullName evidence="3">SWIM-type domain-containing protein</fullName>
    </recommendedName>
</protein>
<keyword evidence="1" id="KW-0863">Zinc-finger</keyword>
<dbReference type="OrthoDB" id="6436300at2759"/>
<dbReference type="AlphaFoldDB" id="A0A4Y2ETG4"/>
<gene>
    <name evidence="4" type="ORF">AVEN_91307_1</name>
</gene>
<evidence type="ECO:0000313" key="5">
    <source>
        <dbReference type="Proteomes" id="UP000499080"/>
    </source>
</evidence>
<dbReference type="PROSITE" id="PS50966">
    <property type="entry name" value="ZF_SWIM"/>
    <property type="match status" value="1"/>
</dbReference>
<dbReference type="Pfam" id="PF10551">
    <property type="entry name" value="MULE"/>
    <property type="match status" value="1"/>
</dbReference>
<dbReference type="GO" id="GO:0008270">
    <property type="term" value="F:zinc ion binding"/>
    <property type="evidence" value="ECO:0007669"/>
    <property type="project" value="UniProtKB-KW"/>
</dbReference>
<feature type="domain" description="SWIM-type" evidence="3">
    <location>
        <begin position="475"/>
        <end position="515"/>
    </location>
</feature>
<evidence type="ECO:0000259" key="3">
    <source>
        <dbReference type="PROSITE" id="PS50966"/>
    </source>
</evidence>
<dbReference type="Pfam" id="PF04434">
    <property type="entry name" value="SWIM"/>
    <property type="match status" value="1"/>
</dbReference>
<dbReference type="PANTHER" id="PTHR35385">
    <property type="entry name" value="PROTEIN B, PUTATIVE-RELATED-RELATED"/>
    <property type="match status" value="1"/>
</dbReference>
<sequence>MSCFSEHKLPSSFANEIELISSNTIAIRSNIRNLDECNTWISEFGKLTNTKWNARNSKPSRKRFICSGLFAVITLNDVHNHSLNTAEALKFLPATDCKEKFIEYFNDGMGIAESCKYHEGILEFEDKITEVDMANSRINPPYRSVQHWYDEWRLLNLGPRTGNGVIEKLKENLNAYEEKGIQITFNEDPFVVVIVTPIMQRAHDIKSSSEIVFVDSTSSCDPENHSITFMLCPCAAGAVPLAVIITKGQTQEAYQKGFELVEIALKKPFNGEGYPAVFMTDDTDAEINALSKVWPASKNYLCIFHVLQSVWRWLWNAKNEIPKEHRSTLMLFFQDILYAHSPIQAEQAYKNACGLVGTYLPIQEKWFKYLESYWKRKELWCLAFRNEEVRGHNTNNYSEVCIRIFKDQVLCRVKAYNVLTLLDFVTKHLENFYKKKFRDFANNRCASGRLFLLSLKTKASTITKEAIQIVDRDTYIVKGDNDNYVVNPKTGCCSCPVGLYGRYCKHQYSVFVHFDIVSSNFPPIQPRDKYEMSILALGAKAPPLEFYQPFVQEKPIAREVAEEEVPKEVSELSSNITLQNENSFALGETIDSEEEKQKNSSRNT</sequence>
<name>A0A4Y2ETG4_ARAVE</name>
<feature type="region of interest" description="Disordered" evidence="2">
    <location>
        <begin position="583"/>
        <end position="604"/>
    </location>
</feature>
<dbReference type="InterPro" id="IPR018289">
    <property type="entry name" value="MULE_transposase_dom"/>
</dbReference>
<proteinExistence type="predicted"/>
<keyword evidence="5" id="KW-1185">Reference proteome</keyword>
<keyword evidence="1" id="KW-0479">Metal-binding</keyword>
<dbReference type="InterPro" id="IPR007527">
    <property type="entry name" value="Znf_SWIM"/>
</dbReference>
<reference evidence="4 5" key="1">
    <citation type="journal article" date="2019" name="Sci. Rep.">
        <title>Orb-weaving spider Araneus ventricosus genome elucidates the spidroin gene catalogue.</title>
        <authorList>
            <person name="Kono N."/>
            <person name="Nakamura H."/>
            <person name="Ohtoshi R."/>
            <person name="Moran D.A.P."/>
            <person name="Shinohara A."/>
            <person name="Yoshida Y."/>
            <person name="Fujiwara M."/>
            <person name="Mori M."/>
            <person name="Tomita M."/>
            <person name="Arakawa K."/>
        </authorList>
    </citation>
    <scope>NUCLEOTIDE SEQUENCE [LARGE SCALE GENOMIC DNA]</scope>
</reference>
<dbReference type="EMBL" id="BGPR01000680">
    <property type="protein sequence ID" value="GBM31316.1"/>
    <property type="molecule type" value="Genomic_DNA"/>
</dbReference>